<evidence type="ECO:0000256" key="4">
    <source>
        <dbReference type="SAM" id="MobiDB-lite"/>
    </source>
</evidence>
<feature type="repeat" description="TPR" evidence="3">
    <location>
        <begin position="620"/>
        <end position="653"/>
    </location>
</feature>
<dbReference type="EMBL" id="VLPL01000002">
    <property type="protein sequence ID" value="TSJ46305.1"/>
    <property type="molecule type" value="Genomic_DNA"/>
</dbReference>
<name>A0A556N2K9_9FLAO</name>
<keyword evidence="5" id="KW-0732">Signal</keyword>
<comment type="caution">
    <text evidence="6">The sequence shown here is derived from an EMBL/GenBank/DDBJ whole genome shotgun (WGS) entry which is preliminary data.</text>
</comment>
<proteinExistence type="predicted"/>
<dbReference type="AlphaFoldDB" id="A0A556N2K9"/>
<feature type="region of interest" description="Disordered" evidence="4">
    <location>
        <begin position="1008"/>
        <end position="1028"/>
    </location>
</feature>
<feature type="signal peptide" evidence="5">
    <location>
        <begin position="1"/>
        <end position="20"/>
    </location>
</feature>
<dbReference type="SUPFAM" id="SSF48452">
    <property type="entry name" value="TPR-like"/>
    <property type="match status" value="6"/>
</dbReference>
<keyword evidence="2 3" id="KW-0802">TPR repeat</keyword>
<protein>
    <submittedName>
        <fullName evidence="6">Tetratricopeptide repeat protein</fullName>
    </submittedName>
</protein>
<dbReference type="InterPro" id="IPR019734">
    <property type="entry name" value="TPR_rpt"/>
</dbReference>
<evidence type="ECO:0000256" key="5">
    <source>
        <dbReference type="SAM" id="SignalP"/>
    </source>
</evidence>
<dbReference type="InterPro" id="IPR051685">
    <property type="entry name" value="Ycf3/AcsC/BcsC/TPR_MFPF"/>
</dbReference>
<dbReference type="PROSITE" id="PS50005">
    <property type="entry name" value="TPR"/>
    <property type="match status" value="2"/>
</dbReference>
<dbReference type="PANTHER" id="PTHR44943">
    <property type="entry name" value="CELLULOSE SYNTHASE OPERON PROTEIN C"/>
    <property type="match status" value="1"/>
</dbReference>
<dbReference type="Gene3D" id="1.25.40.10">
    <property type="entry name" value="Tetratricopeptide repeat domain"/>
    <property type="match status" value="8"/>
</dbReference>
<feature type="chain" id="PRO_5021771591" evidence="5">
    <location>
        <begin position="21"/>
        <end position="1028"/>
    </location>
</feature>
<dbReference type="Proteomes" id="UP000316008">
    <property type="component" value="Unassembled WGS sequence"/>
</dbReference>
<organism evidence="6 7">
    <name type="scientific">Fluviicola chungangensis</name>
    <dbReference type="NCBI Taxonomy" id="2597671"/>
    <lineage>
        <taxon>Bacteria</taxon>
        <taxon>Pseudomonadati</taxon>
        <taxon>Bacteroidota</taxon>
        <taxon>Flavobacteriia</taxon>
        <taxon>Flavobacteriales</taxon>
        <taxon>Crocinitomicaceae</taxon>
        <taxon>Fluviicola</taxon>
    </lineage>
</organism>
<keyword evidence="1" id="KW-0677">Repeat</keyword>
<dbReference type="OrthoDB" id="9814448at2"/>
<evidence type="ECO:0000313" key="6">
    <source>
        <dbReference type="EMBL" id="TSJ46305.1"/>
    </source>
</evidence>
<evidence type="ECO:0000256" key="2">
    <source>
        <dbReference type="ARBA" id="ARBA00022803"/>
    </source>
</evidence>
<dbReference type="InterPro" id="IPR011990">
    <property type="entry name" value="TPR-like_helical_dom_sf"/>
</dbReference>
<dbReference type="RefSeq" id="WP_144331842.1">
    <property type="nucleotide sequence ID" value="NZ_VLPL01000002.1"/>
</dbReference>
<accession>A0A556N2K9</accession>
<dbReference type="Pfam" id="PF13181">
    <property type="entry name" value="TPR_8"/>
    <property type="match status" value="1"/>
</dbReference>
<dbReference type="Pfam" id="PF13432">
    <property type="entry name" value="TPR_16"/>
    <property type="match status" value="2"/>
</dbReference>
<evidence type="ECO:0000256" key="3">
    <source>
        <dbReference type="PROSITE-ProRule" id="PRU00339"/>
    </source>
</evidence>
<dbReference type="PANTHER" id="PTHR44943:SF8">
    <property type="entry name" value="TPR REPEAT-CONTAINING PROTEIN MJ0263"/>
    <property type="match status" value="1"/>
</dbReference>
<reference evidence="6 7" key="1">
    <citation type="submission" date="2019-07" db="EMBL/GenBank/DDBJ databases">
        <authorList>
            <person name="Huq M.A."/>
        </authorList>
    </citation>
    <scope>NUCLEOTIDE SEQUENCE [LARGE SCALE GENOMIC DNA]</scope>
    <source>
        <strain evidence="6 7">MAH-3</strain>
    </source>
</reference>
<dbReference type="Pfam" id="PF13174">
    <property type="entry name" value="TPR_6"/>
    <property type="match status" value="4"/>
</dbReference>
<sequence length="1028" mass="119797">MRFIFILFLLVASSSAWSQASEKYHSPLSGFYKAEDLFEKEQYSAARKEFRLFITDYKGSRNDSYYIKALYYEGLAALELFNNDAIDLLETFNREYPESIYRSNILFQIGRYYYQKKDYKKSIEYFKQLNRSTVDKENQEEYYFKLGYAYFDEKNYLESKLAFYEVKDSSSQYGAPSLYYYSHICYLDSSYQTALEGFEKLLTDNRFNRVVPYYITQIYYIQHKYQEVVDFAPGKVDSLKPAEQVEISHIIGDSYFHLEKYDEALPYLELYNSKSNTTRDDDYALALAYSRTANCTKAVKYFDRVAREKDVLGQIALYHAGECYTNLNELVYARTAFEAASQLDMDKMIQEDALYNYALLSYKLDMNAYDEAVEAFKLYLEKYPDSKRKPVIYQYLVNVYTSTKNYQKALESLDQLTNKDIKLKSAYQLIAFNRGVELFQKSEYANAIKAFELVEKYPISPEISAKAMYWSADAEFYLKNYSEAIKKYNQFMGMSGSQSSGLRNDAMYNKGYAYLALNDYKQTEDAFRDYLKQPNLTDVSKKADAYMRLGDEYYRIVQADLATNQSAIDNYKAAYNLKAGYDDQALYYMARTYNFMGKQAERIQSLTDLINNYPKSRYMQRAIVDVARAYFEQGNLDKSERYYKQIISDYPTSNLVKDAYHYLGDIAFKRANFNQAETFYTKVLNEFTVNDTICEREVSSLVAVYRAQRLLNKIESLAGKYSCADSIATQVEDEYYRLGFDLYDKSEWNASIVEFDKYLNKYPNGKFYRDAMNQKADALYHLKKEADAVAIYKITLAGPNDDYTELASVRTAKFLFNGDQKEAALPYYERTEQTSSNPEYLNNARIGLMRCHFLLENYANAVEYAQKVLGVQQTTQLKLEAEYIKGISLSKEKRYAEAQLSLDYVIKNTTTVWGAESKYTLALNAFEQADYTKTETIIRELLKMKPGYDYWIAKGLILQTKVLLQKKDLFQAENTIKSVIDHYPVKDDGIQQEAGELYNEIMQLKTQPKTLTDPSEPTVIELDEKTGK</sequence>
<dbReference type="SMART" id="SM00028">
    <property type="entry name" value="TPR"/>
    <property type="match status" value="9"/>
</dbReference>
<keyword evidence="7" id="KW-1185">Reference proteome</keyword>
<gene>
    <name evidence="6" type="ORF">FO442_03880</name>
</gene>
<evidence type="ECO:0000313" key="7">
    <source>
        <dbReference type="Proteomes" id="UP000316008"/>
    </source>
</evidence>
<evidence type="ECO:0000256" key="1">
    <source>
        <dbReference type="ARBA" id="ARBA00022737"/>
    </source>
</evidence>
<feature type="repeat" description="TPR" evidence="3">
    <location>
        <begin position="103"/>
        <end position="136"/>
    </location>
</feature>